<gene>
    <name evidence="7" type="primary">FMS1</name>
    <name evidence="7" type="ORF">AWJ20_1654</name>
</gene>
<dbReference type="InterPro" id="IPR001613">
    <property type="entry name" value="Flavin_amine_oxidase"/>
</dbReference>
<feature type="region of interest" description="Disordered" evidence="5">
    <location>
        <begin position="1"/>
        <end position="73"/>
    </location>
</feature>
<feature type="binding site" evidence="3">
    <location>
        <begin position="137"/>
        <end position="138"/>
    </location>
    <ligand>
        <name>FAD</name>
        <dbReference type="ChEBI" id="CHEBI:57692"/>
    </ligand>
</feature>
<dbReference type="GO" id="GO:0016491">
    <property type="term" value="F:oxidoreductase activity"/>
    <property type="evidence" value="ECO:0007669"/>
    <property type="project" value="UniProtKB-KW"/>
</dbReference>
<evidence type="ECO:0000256" key="3">
    <source>
        <dbReference type="PIRSR" id="PIRSR601613-1"/>
    </source>
</evidence>
<dbReference type="PANTHER" id="PTHR10742">
    <property type="entry name" value="FLAVIN MONOAMINE OXIDASE"/>
    <property type="match status" value="1"/>
</dbReference>
<dbReference type="Gene3D" id="3.50.50.60">
    <property type="entry name" value="FAD/NAD(P)-binding domain"/>
    <property type="match status" value="1"/>
</dbReference>
<dbReference type="EMBL" id="CP014501">
    <property type="protein sequence ID" value="ANB13367.1"/>
    <property type="molecule type" value="Genomic_DNA"/>
</dbReference>
<dbReference type="InterPro" id="IPR002937">
    <property type="entry name" value="Amino_oxidase"/>
</dbReference>
<dbReference type="Pfam" id="PF01593">
    <property type="entry name" value="Amino_oxidase"/>
    <property type="match status" value="1"/>
</dbReference>
<dbReference type="Gene3D" id="3.90.660.10">
    <property type="match status" value="1"/>
</dbReference>
<dbReference type="AlphaFoldDB" id="A0A161HKA4"/>
<dbReference type="RefSeq" id="XP_018735844.1">
    <property type="nucleotide sequence ID" value="XM_018878552.1"/>
</dbReference>
<dbReference type="EC" id="1.4.3.-" evidence="4"/>
<dbReference type="InterPro" id="IPR036188">
    <property type="entry name" value="FAD/NAD-bd_sf"/>
</dbReference>
<dbReference type="OrthoDB" id="5046242at2759"/>
<feature type="compositionally biased region" description="Low complexity" evidence="5">
    <location>
        <begin position="59"/>
        <end position="70"/>
    </location>
</feature>
<evidence type="ECO:0000256" key="1">
    <source>
        <dbReference type="ARBA" id="ARBA00001974"/>
    </source>
</evidence>
<feature type="domain" description="Amine oxidase" evidence="6">
    <location>
        <begin position="117"/>
        <end position="550"/>
    </location>
</feature>
<sequence length="567" mass="63028">MSDLMESGGDDEGSESNSSSGGGVSSNVNRSDKSQSYNDNVERTASQPMGVPSSGNKRSLSMSSYGSSYSNHHRNNIEMSPSIDELCDTAASSLSSLSLNGPPGPGANRVIVIGAGISGLRAASVLKRHGVDVVILEARHDRIGGRMFTSRQPGKPPREIGAAWMHETVQNKLVSLISKLGINYYYDDGAPLYYTPWGPASSQFKAKKVCEEWVDYAEWLYTTNPDTPDRPAQEFIREYVRDHELLSKEERRWAPQALREVELWISINSDIASSKHLSYYVQERNLYVTGGYDTIVNYYSKPLLRDGQILLGVEVQDVNTEDDGKVTVSAIQNGQTFRFDADAVIVTVPLGVLKERMISFTPPMPQTFDEALDRYSYGALGKIFFEFDDVFWPKERDQIVFYPSPDDMLNKEHPVLNNAFVINNLYVVAGGLKELCIQTADPLTRELEAMTDEEIYSFFEPLFKVIRTEPYKDLPNLVSLEITQWTKDKYAGFGTYSAAKVGDEPDLFMDFLDQNHDSRIQFAGEHCSMLGNGCVHGAFGSGEIAAKNLLSQFHISYDGDNSVASSP</sequence>
<comment type="cofactor">
    <cofactor evidence="1 4">
        <name>FAD</name>
        <dbReference type="ChEBI" id="CHEBI:57692"/>
    </cofactor>
</comment>
<keyword evidence="4" id="KW-0285">Flavoprotein</keyword>
<evidence type="ECO:0000313" key="7">
    <source>
        <dbReference type="EMBL" id="ANB13367.1"/>
    </source>
</evidence>
<dbReference type="GeneID" id="30033480"/>
<dbReference type="Proteomes" id="UP000189580">
    <property type="component" value="Chromosome a"/>
</dbReference>
<organism evidence="7 8">
    <name type="scientific">Sugiyamaella lignohabitans</name>
    <dbReference type="NCBI Taxonomy" id="796027"/>
    <lineage>
        <taxon>Eukaryota</taxon>
        <taxon>Fungi</taxon>
        <taxon>Dikarya</taxon>
        <taxon>Ascomycota</taxon>
        <taxon>Saccharomycotina</taxon>
        <taxon>Dipodascomycetes</taxon>
        <taxon>Dipodascales</taxon>
        <taxon>Trichomonascaceae</taxon>
        <taxon>Sugiyamaella</taxon>
    </lineage>
</organism>
<evidence type="ECO:0000256" key="2">
    <source>
        <dbReference type="ARBA" id="ARBA00023002"/>
    </source>
</evidence>
<keyword evidence="8" id="KW-1185">Reference proteome</keyword>
<dbReference type="InterPro" id="IPR050281">
    <property type="entry name" value="Flavin_monoamine_oxidase"/>
</dbReference>
<feature type="binding site" evidence="3">
    <location>
        <position position="315"/>
    </location>
    <ligand>
        <name>FAD</name>
        <dbReference type="ChEBI" id="CHEBI:57692"/>
    </ligand>
</feature>
<accession>A0A161HKA4</accession>
<dbReference type="SUPFAM" id="SSF54373">
    <property type="entry name" value="FAD-linked reductases, C-terminal domain"/>
    <property type="match status" value="1"/>
</dbReference>
<feature type="compositionally biased region" description="Polar residues" evidence="5">
    <location>
        <begin position="34"/>
        <end position="58"/>
    </location>
</feature>
<proteinExistence type="inferred from homology"/>
<keyword evidence="4" id="KW-0274">FAD</keyword>
<protein>
    <recommendedName>
        <fullName evidence="4">Amine oxidase</fullName>
        <ecNumber evidence="4">1.4.3.-</ecNumber>
    </recommendedName>
</protein>
<evidence type="ECO:0000256" key="5">
    <source>
        <dbReference type="SAM" id="MobiDB-lite"/>
    </source>
</evidence>
<evidence type="ECO:0000313" key="8">
    <source>
        <dbReference type="Proteomes" id="UP000189580"/>
    </source>
</evidence>
<feature type="compositionally biased region" description="Low complexity" evidence="5">
    <location>
        <begin position="15"/>
        <end position="29"/>
    </location>
</feature>
<evidence type="ECO:0000256" key="4">
    <source>
        <dbReference type="RuleBase" id="RU362067"/>
    </source>
</evidence>
<dbReference type="PRINTS" id="PR00757">
    <property type="entry name" value="AMINEOXDASEF"/>
</dbReference>
<comment type="similarity">
    <text evidence="4">Belongs to the flavin monoamine oxidase family.</text>
</comment>
<dbReference type="PANTHER" id="PTHR10742:SF410">
    <property type="entry name" value="LYSINE-SPECIFIC HISTONE DEMETHYLASE 2"/>
    <property type="match status" value="1"/>
</dbReference>
<name>A0A161HKA4_9ASCO</name>
<dbReference type="SUPFAM" id="SSF51905">
    <property type="entry name" value="FAD/NAD(P)-binding domain"/>
    <property type="match status" value="1"/>
</dbReference>
<reference evidence="7 8" key="1">
    <citation type="submission" date="2016-02" db="EMBL/GenBank/DDBJ databases">
        <title>Complete genome sequence and transcriptome regulation of the pentose utilising yeast Sugiyamaella lignohabitans.</title>
        <authorList>
            <person name="Bellasio M."/>
            <person name="Peymann A."/>
            <person name="Valli M."/>
            <person name="Sipitzky M."/>
            <person name="Graf A."/>
            <person name="Sauer M."/>
            <person name="Marx H."/>
            <person name="Mattanovich D."/>
        </authorList>
    </citation>
    <scope>NUCLEOTIDE SEQUENCE [LARGE SCALE GENOMIC DNA]</scope>
    <source>
        <strain evidence="7 8">CBS 10342</strain>
    </source>
</reference>
<feature type="binding site" evidence="3">
    <location>
        <position position="118"/>
    </location>
    <ligand>
        <name>FAD</name>
        <dbReference type="ChEBI" id="CHEBI:57692"/>
    </ligand>
</feature>
<dbReference type="KEGG" id="slb:AWJ20_1654"/>
<keyword evidence="2 4" id="KW-0560">Oxidoreductase</keyword>
<evidence type="ECO:0000259" key="6">
    <source>
        <dbReference type="Pfam" id="PF01593"/>
    </source>
</evidence>